<reference evidence="1 2" key="1">
    <citation type="submission" date="2023-01" db="EMBL/GenBank/DDBJ databases">
        <title>Analysis of 21 Apiospora genomes using comparative genomics revels a genus with tremendous synthesis potential of carbohydrate active enzymes and secondary metabolites.</title>
        <authorList>
            <person name="Sorensen T."/>
        </authorList>
    </citation>
    <scope>NUCLEOTIDE SEQUENCE [LARGE SCALE GENOMIC DNA]</scope>
    <source>
        <strain evidence="1 2">CBS 83171</strain>
    </source>
</reference>
<dbReference type="EMBL" id="JAQQWM010000006">
    <property type="protein sequence ID" value="KAK8060153.1"/>
    <property type="molecule type" value="Genomic_DNA"/>
</dbReference>
<comment type="caution">
    <text evidence="1">The sequence shown here is derived from an EMBL/GenBank/DDBJ whole genome shotgun (WGS) entry which is preliminary data.</text>
</comment>
<sequence>MVSNLERRLNKSFLSHFPITAEPILRWRVVQHSREAYAKLVELAGSPESDAEEDDETPEDLAAERLPFFLKLFNISESEHEAMNPDHRINTSADILTKWPKLVRAFGLDGVTEEKTSEERERDRAAFKEGIMTGLEGRSDNELMAGLEFPGDFWVLMGQVDSLHGHGWPNYRAHEWRQQQTIFWSGIECSELGAKHSLVYPDELPLSGWEVLGGWECGYGRENTTCYVLYCRREDGLPCEKESDTNWHWRYVVDINQNGVEFFDDVIELLA</sequence>
<gene>
    <name evidence="1" type="ORF">PG996_010083</name>
</gene>
<organism evidence="1 2">
    <name type="scientific">Apiospora saccharicola</name>
    <dbReference type="NCBI Taxonomy" id="335842"/>
    <lineage>
        <taxon>Eukaryota</taxon>
        <taxon>Fungi</taxon>
        <taxon>Dikarya</taxon>
        <taxon>Ascomycota</taxon>
        <taxon>Pezizomycotina</taxon>
        <taxon>Sordariomycetes</taxon>
        <taxon>Xylariomycetidae</taxon>
        <taxon>Amphisphaeriales</taxon>
        <taxon>Apiosporaceae</taxon>
        <taxon>Apiospora</taxon>
    </lineage>
</organism>
<protein>
    <recommendedName>
        <fullName evidence="3">Knr4/Smi1-like domain-containing protein</fullName>
    </recommendedName>
</protein>
<keyword evidence="2" id="KW-1185">Reference proteome</keyword>
<dbReference type="Proteomes" id="UP001446871">
    <property type="component" value="Unassembled WGS sequence"/>
</dbReference>
<proteinExistence type="predicted"/>
<evidence type="ECO:0000313" key="2">
    <source>
        <dbReference type="Proteomes" id="UP001446871"/>
    </source>
</evidence>
<accession>A0ABR1UQM1</accession>
<name>A0ABR1UQM1_9PEZI</name>
<evidence type="ECO:0000313" key="1">
    <source>
        <dbReference type="EMBL" id="KAK8060153.1"/>
    </source>
</evidence>
<evidence type="ECO:0008006" key="3">
    <source>
        <dbReference type="Google" id="ProtNLM"/>
    </source>
</evidence>